<name>A0A5B0QFR9_PUCGR</name>
<evidence type="ECO:0000313" key="2">
    <source>
        <dbReference type="EMBL" id="KAA1111992.1"/>
    </source>
</evidence>
<accession>A0A5B0QFR9</accession>
<dbReference type="AlphaFoldDB" id="A0A5B0QFR9"/>
<protein>
    <submittedName>
        <fullName evidence="2">Uncharacterized protein</fullName>
    </submittedName>
</protein>
<keyword evidence="1" id="KW-0732">Signal</keyword>
<proteinExistence type="predicted"/>
<comment type="caution">
    <text evidence="2">The sequence shown here is derived from an EMBL/GenBank/DDBJ whole genome shotgun (WGS) entry which is preliminary data.</text>
</comment>
<reference evidence="2 3" key="1">
    <citation type="submission" date="2019-05" db="EMBL/GenBank/DDBJ databases">
        <title>Emergence of the Ug99 lineage of the wheat stem rust pathogen through somatic hybridization.</title>
        <authorList>
            <person name="Li F."/>
            <person name="Upadhyaya N.M."/>
            <person name="Sperschneider J."/>
            <person name="Matny O."/>
            <person name="Nguyen-Phuc H."/>
            <person name="Mago R."/>
            <person name="Raley C."/>
            <person name="Miller M.E."/>
            <person name="Silverstein K.A.T."/>
            <person name="Henningsen E."/>
            <person name="Hirsch C.D."/>
            <person name="Visser B."/>
            <person name="Pretorius Z.A."/>
            <person name="Steffenson B.J."/>
            <person name="Schwessinger B."/>
            <person name="Dodds P.N."/>
            <person name="Figueroa M."/>
        </authorList>
    </citation>
    <scope>NUCLEOTIDE SEQUENCE [LARGE SCALE GENOMIC DNA]</scope>
    <source>
        <strain evidence="2">21-0</strain>
    </source>
</reference>
<feature type="chain" id="PRO_5022775059" evidence="1">
    <location>
        <begin position="21"/>
        <end position="57"/>
    </location>
</feature>
<evidence type="ECO:0000313" key="3">
    <source>
        <dbReference type="Proteomes" id="UP000324748"/>
    </source>
</evidence>
<organism evidence="2 3">
    <name type="scientific">Puccinia graminis f. sp. tritici</name>
    <dbReference type="NCBI Taxonomy" id="56615"/>
    <lineage>
        <taxon>Eukaryota</taxon>
        <taxon>Fungi</taxon>
        <taxon>Dikarya</taxon>
        <taxon>Basidiomycota</taxon>
        <taxon>Pucciniomycotina</taxon>
        <taxon>Pucciniomycetes</taxon>
        <taxon>Pucciniales</taxon>
        <taxon>Pucciniaceae</taxon>
        <taxon>Puccinia</taxon>
    </lineage>
</organism>
<evidence type="ECO:0000256" key="1">
    <source>
        <dbReference type="SAM" id="SignalP"/>
    </source>
</evidence>
<dbReference type="EMBL" id="VSWC01000016">
    <property type="protein sequence ID" value="KAA1111992.1"/>
    <property type="molecule type" value="Genomic_DNA"/>
</dbReference>
<keyword evidence="3" id="KW-1185">Reference proteome</keyword>
<feature type="signal peptide" evidence="1">
    <location>
        <begin position="1"/>
        <end position="20"/>
    </location>
</feature>
<dbReference type="Proteomes" id="UP000324748">
    <property type="component" value="Unassembled WGS sequence"/>
</dbReference>
<gene>
    <name evidence="2" type="ORF">PGT21_019579</name>
</gene>
<sequence>MYKVIGKVFTLLLLLGVIRATPASSLKALKTRGRCYNNELCSNPRYTNDPTRAKTCC</sequence>